<keyword evidence="2" id="KW-0067">ATP-binding</keyword>
<evidence type="ECO:0000259" key="3">
    <source>
        <dbReference type="PROSITE" id="PS50043"/>
    </source>
</evidence>
<dbReference type="InterPro" id="IPR027417">
    <property type="entry name" value="P-loop_NTPase"/>
</dbReference>
<keyword evidence="5" id="KW-1185">Reference proteome</keyword>
<dbReference type="InterPro" id="IPR000792">
    <property type="entry name" value="Tscrpt_reg_LuxR_C"/>
</dbReference>
<dbReference type="RefSeq" id="WP_208257987.1">
    <property type="nucleotide sequence ID" value="NZ_JAGEOJ010000009.1"/>
</dbReference>
<name>A0A939PDA6_9ACTN</name>
<dbReference type="EMBL" id="JAGEOJ010000009">
    <property type="protein sequence ID" value="MBO2450122.1"/>
    <property type="molecule type" value="Genomic_DNA"/>
</dbReference>
<dbReference type="InterPro" id="IPR016032">
    <property type="entry name" value="Sig_transdc_resp-reg_C-effctor"/>
</dbReference>
<dbReference type="InterPro" id="IPR011990">
    <property type="entry name" value="TPR-like_helical_dom_sf"/>
</dbReference>
<dbReference type="GO" id="GO:0006355">
    <property type="term" value="P:regulation of DNA-templated transcription"/>
    <property type="evidence" value="ECO:0007669"/>
    <property type="project" value="InterPro"/>
</dbReference>
<feature type="domain" description="HTH luxR-type" evidence="3">
    <location>
        <begin position="724"/>
        <end position="788"/>
    </location>
</feature>
<dbReference type="PRINTS" id="PR00038">
    <property type="entry name" value="HTHLUXR"/>
</dbReference>
<dbReference type="PROSITE" id="PS50043">
    <property type="entry name" value="HTH_LUXR_2"/>
    <property type="match status" value="1"/>
</dbReference>
<dbReference type="SUPFAM" id="SSF46894">
    <property type="entry name" value="C-terminal effector domain of the bipartite response regulators"/>
    <property type="match status" value="1"/>
</dbReference>
<evidence type="ECO:0000313" key="5">
    <source>
        <dbReference type="Proteomes" id="UP000669179"/>
    </source>
</evidence>
<gene>
    <name evidence="4" type="ORF">J4573_23670</name>
</gene>
<sequence length="788" mass="83408">MSVFVNRGRQLAALRQAFQDAGPGRCRIAVLSGPPGIGKTAMAERFAATAVNATVLRACGAEEDTGLAFGLTHQLIGSAEPDTLYEAIERSQDGPVVVVVDDAQWADHPSLQAICSLPRRVRTASLLIVMIVRDPGDPGLPGAVHRILGADGTLRIALTGLDEDAVRDLCAELTGHRPSRRAARRLRQHTEGNPRHLRALLAEVSPESVDELDVPLPVPRSVAAPVLAALDACTPAAQGLIGATAVLDERCPLHLAAAVAEVAEPLTALEEAIGSGLLAEEIGTGHIRFRSPLTREAVYQEHLGPVRRAALHERAAAAVPDRAARLWHRARSTVGPDADLATELGALGHRHATTGHWPEAARYLGAAAGLAPDAAARERLDLEASECLISVGEADQHALARRLHELAPSPWRDYVQALLELNAGRIHSAATLLTELQRASDSDGIPHARINGHLRFVRHLQHRTWSAASLADPDDLDGVRRRVIAHLQRAEQRWLSGDWDEALSEGNAGGALAAGGGQALLVPLCEAGQVPLLAARGEWDAAEARLRAARDRPAAETVPLVSAAVATAAAHLAAARGDDDQVLRVSPTLPSDLVVDALITLGRLDEAETVLDRLRANAVGRPLEMAAAARVRGGLHAARRETRQAVAAFENSLDVLDGLRAPFLTALTRLGFGAFLRRAGRRGAAAAHLEPAHVGFEALGARPYLARCARELAACGRPGGGRSAGESSVGLTAQESAVAGRAARGLTNRQIAREMVISVKTVEYHLGNIYPKLRVRSRTELAVRMAGG</sequence>
<dbReference type="GO" id="GO:0004016">
    <property type="term" value="F:adenylate cyclase activity"/>
    <property type="evidence" value="ECO:0007669"/>
    <property type="project" value="TreeGrafter"/>
</dbReference>
<dbReference type="Gene3D" id="3.40.50.300">
    <property type="entry name" value="P-loop containing nucleotide triphosphate hydrolases"/>
    <property type="match status" value="1"/>
</dbReference>
<dbReference type="SUPFAM" id="SSF48452">
    <property type="entry name" value="TPR-like"/>
    <property type="match status" value="1"/>
</dbReference>
<dbReference type="SMART" id="SM00421">
    <property type="entry name" value="HTH_LUXR"/>
    <property type="match status" value="1"/>
</dbReference>
<dbReference type="GO" id="GO:0003677">
    <property type="term" value="F:DNA binding"/>
    <property type="evidence" value="ECO:0007669"/>
    <property type="project" value="InterPro"/>
</dbReference>
<evidence type="ECO:0000256" key="2">
    <source>
        <dbReference type="ARBA" id="ARBA00022840"/>
    </source>
</evidence>
<dbReference type="AlphaFoldDB" id="A0A939PDA6"/>
<evidence type="ECO:0000313" key="4">
    <source>
        <dbReference type="EMBL" id="MBO2450122.1"/>
    </source>
</evidence>
<comment type="caution">
    <text evidence="4">The sequence shown here is derived from an EMBL/GenBank/DDBJ whole genome shotgun (WGS) entry which is preliminary data.</text>
</comment>
<dbReference type="InterPro" id="IPR036388">
    <property type="entry name" value="WH-like_DNA-bd_sf"/>
</dbReference>
<dbReference type="PANTHER" id="PTHR16305">
    <property type="entry name" value="TESTICULAR SOLUBLE ADENYLYL CYCLASE"/>
    <property type="match status" value="1"/>
</dbReference>
<dbReference type="GO" id="GO:0005524">
    <property type="term" value="F:ATP binding"/>
    <property type="evidence" value="ECO:0007669"/>
    <property type="project" value="UniProtKB-KW"/>
</dbReference>
<keyword evidence="1" id="KW-0547">Nucleotide-binding</keyword>
<dbReference type="PANTHER" id="PTHR16305:SF35">
    <property type="entry name" value="TRANSCRIPTIONAL ACTIVATOR DOMAIN"/>
    <property type="match status" value="1"/>
</dbReference>
<dbReference type="InterPro" id="IPR041664">
    <property type="entry name" value="AAA_16"/>
</dbReference>
<dbReference type="Pfam" id="PF00196">
    <property type="entry name" value="GerE"/>
    <property type="match status" value="1"/>
</dbReference>
<dbReference type="CDD" id="cd06170">
    <property type="entry name" value="LuxR_C_like"/>
    <property type="match status" value="1"/>
</dbReference>
<dbReference type="PROSITE" id="PS00622">
    <property type="entry name" value="HTH_LUXR_1"/>
    <property type="match status" value="1"/>
</dbReference>
<protein>
    <submittedName>
        <fullName evidence="4">AAA family ATPase</fullName>
    </submittedName>
</protein>
<dbReference type="GO" id="GO:0005737">
    <property type="term" value="C:cytoplasm"/>
    <property type="evidence" value="ECO:0007669"/>
    <property type="project" value="TreeGrafter"/>
</dbReference>
<evidence type="ECO:0000256" key="1">
    <source>
        <dbReference type="ARBA" id="ARBA00022741"/>
    </source>
</evidence>
<dbReference type="Gene3D" id="1.10.10.10">
    <property type="entry name" value="Winged helix-like DNA-binding domain superfamily/Winged helix DNA-binding domain"/>
    <property type="match status" value="1"/>
</dbReference>
<proteinExistence type="predicted"/>
<dbReference type="Proteomes" id="UP000669179">
    <property type="component" value="Unassembled WGS sequence"/>
</dbReference>
<accession>A0A939PDA6</accession>
<dbReference type="SUPFAM" id="SSF52540">
    <property type="entry name" value="P-loop containing nucleoside triphosphate hydrolases"/>
    <property type="match status" value="1"/>
</dbReference>
<reference evidence="4" key="1">
    <citation type="submission" date="2021-03" db="EMBL/GenBank/DDBJ databases">
        <authorList>
            <person name="Kanchanasin P."/>
            <person name="Saeng-In P."/>
            <person name="Phongsopitanun W."/>
            <person name="Yuki M."/>
            <person name="Kudo T."/>
            <person name="Ohkuma M."/>
            <person name="Tanasupawat S."/>
        </authorList>
    </citation>
    <scope>NUCLEOTIDE SEQUENCE</scope>
    <source>
        <strain evidence="4">GKU 128</strain>
    </source>
</reference>
<dbReference type="Pfam" id="PF13191">
    <property type="entry name" value="AAA_16"/>
    <property type="match status" value="1"/>
</dbReference>
<organism evidence="4 5">
    <name type="scientific">Actinomadura barringtoniae</name>
    <dbReference type="NCBI Taxonomy" id="1427535"/>
    <lineage>
        <taxon>Bacteria</taxon>
        <taxon>Bacillati</taxon>
        <taxon>Actinomycetota</taxon>
        <taxon>Actinomycetes</taxon>
        <taxon>Streptosporangiales</taxon>
        <taxon>Thermomonosporaceae</taxon>
        <taxon>Actinomadura</taxon>
    </lineage>
</organism>